<accession>A0A835PYV7</accession>
<dbReference type="AlphaFoldDB" id="A0A835PYV7"/>
<evidence type="ECO:0000313" key="3">
    <source>
        <dbReference type="EMBL" id="KAG0459618.1"/>
    </source>
</evidence>
<organism evidence="3 5">
    <name type="scientific">Vanilla planifolia</name>
    <name type="common">Vanilla</name>
    <dbReference type="NCBI Taxonomy" id="51239"/>
    <lineage>
        <taxon>Eukaryota</taxon>
        <taxon>Viridiplantae</taxon>
        <taxon>Streptophyta</taxon>
        <taxon>Embryophyta</taxon>
        <taxon>Tracheophyta</taxon>
        <taxon>Spermatophyta</taxon>
        <taxon>Magnoliopsida</taxon>
        <taxon>Liliopsida</taxon>
        <taxon>Asparagales</taxon>
        <taxon>Orchidaceae</taxon>
        <taxon>Vanilloideae</taxon>
        <taxon>Vanilleae</taxon>
        <taxon>Vanilla</taxon>
    </lineage>
</organism>
<feature type="region of interest" description="Disordered" evidence="1">
    <location>
        <begin position="172"/>
        <end position="199"/>
    </location>
</feature>
<dbReference type="Proteomes" id="UP000639772">
    <property type="component" value="Chromosome 12"/>
</dbReference>
<feature type="compositionally biased region" description="Basic and acidic residues" evidence="1">
    <location>
        <begin position="186"/>
        <end position="199"/>
    </location>
</feature>
<reference evidence="4 5" key="1">
    <citation type="journal article" date="2020" name="Nat. Food">
        <title>A phased Vanilla planifolia genome enables genetic improvement of flavour and production.</title>
        <authorList>
            <person name="Hasing T."/>
            <person name="Tang H."/>
            <person name="Brym M."/>
            <person name="Khazi F."/>
            <person name="Huang T."/>
            <person name="Chambers A.H."/>
        </authorList>
    </citation>
    <scope>NUCLEOTIDE SEQUENCE [LARGE SCALE GENOMIC DNA]</scope>
    <source>
        <tissue evidence="3">Leaf</tissue>
    </source>
</reference>
<evidence type="ECO:0000256" key="1">
    <source>
        <dbReference type="SAM" id="MobiDB-lite"/>
    </source>
</evidence>
<dbReference type="Proteomes" id="UP000636800">
    <property type="component" value="Chromosome 12"/>
</dbReference>
<comment type="caution">
    <text evidence="3">The sequence shown here is derived from an EMBL/GenBank/DDBJ whole genome shotgun (WGS) entry which is preliminary data.</text>
</comment>
<evidence type="ECO:0000313" key="4">
    <source>
        <dbReference type="Proteomes" id="UP000636800"/>
    </source>
</evidence>
<proteinExistence type="predicted"/>
<dbReference type="EMBL" id="JADCNL010000012">
    <property type="protein sequence ID" value="KAG0457888.1"/>
    <property type="molecule type" value="Genomic_DNA"/>
</dbReference>
<gene>
    <name evidence="3" type="ORF">HPP92_022746</name>
    <name evidence="2" type="ORF">HPP92_023045</name>
</gene>
<dbReference type="EMBL" id="JADCNM010000012">
    <property type="protein sequence ID" value="KAG0459618.1"/>
    <property type="molecule type" value="Genomic_DNA"/>
</dbReference>
<keyword evidence="4" id="KW-1185">Reference proteome</keyword>
<evidence type="ECO:0000313" key="5">
    <source>
        <dbReference type="Proteomes" id="UP000639772"/>
    </source>
</evidence>
<protein>
    <submittedName>
        <fullName evidence="3">Uncharacterized protein</fullName>
    </submittedName>
</protein>
<evidence type="ECO:0000313" key="2">
    <source>
        <dbReference type="EMBL" id="KAG0457888.1"/>
    </source>
</evidence>
<sequence length="199" mass="22144">MQSRKDKWTGSHVVAVLRLELLVKPFNELRRLIVHLLARQPIGSLIHGIVRNPDSKRREEERALRSVSSFKVTSRAAGTLRRAFYAWETPRVIVVIIGRVGTDAGEVAVPAFVEVEKDGVWGVAAGKLVLVQAAGDGEVRRRRRPPFLGTVVGRNDACQVLSDHELPSLHQKTHLHGDELSLGEKSPPHHEESHPQEIP</sequence>
<name>A0A835PYV7_VANPL</name>